<dbReference type="OrthoDB" id="6082797at2759"/>
<evidence type="ECO:0000313" key="2">
    <source>
        <dbReference type="Proteomes" id="UP000596742"/>
    </source>
</evidence>
<keyword evidence="2" id="KW-1185">Reference proteome</keyword>
<dbReference type="Proteomes" id="UP000596742">
    <property type="component" value="Unassembled WGS sequence"/>
</dbReference>
<gene>
    <name evidence="1" type="ORF">MGAL_10B043985</name>
</gene>
<accession>A0A8B6HQ61</accession>
<proteinExistence type="predicted"/>
<protein>
    <submittedName>
        <fullName evidence="1">Uncharacterized protein</fullName>
    </submittedName>
</protein>
<dbReference type="Gene3D" id="2.170.300.10">
    <property type="entry name" value="Tie2 ligand-binding domain superfamily"/>
    <property type="match status" value="1"/>
</dbReference>
<dbReference type="AlphaFoldDB" id="A0A8B6HQ61"/>
<feature type="non-terminal residue" evidence="1">
    <location>
        <position position="1"/>
    </location>
</feature>
<comment type="caution">
    <text evidence="1">The sequence shown here is derived from an EMBL/GenBank/DDBJ whole genome shotgun (WGS) entry which is preliminary data.</text>
</comment>
<organism evidence="1 2">
    <name type="scientific">Mytilus galloprovincialis</name>
    <name type="common">Mediterranean mussel</name>
    <dbReference type="NCBI Taxonomy" id="29158"/>
    <lineage>
        <taxon>Eukaryota</taxon>
        <taxon>Metazoa</taxon>
        <taxon>Spiralia</taxon>
        <taxon>Lophotrochozoa</taxon>
        <taxon>Mollusca</taxon>
        <taxon>Bivalvia</taxon>
        <taxon>Autobranchia</taxon>
        <taxon>Pteriomorphia</taxon>
        <taxon>Mytilida</taxon>
        <taxon>Mytiloidea</taxon>
        <taxon>Mytilidae</taxon>
        <taxon>Mytilinae</taxon>
        <taxon>Mytilus</taxon>
    </lineage>
</organism>
<evidence type="ECO:0000313" key="1">
    <source>
        <dbReference type="EMBL" id="VDI83126.1"/>
    </source>
</evidence>
<name>A0A8B6HQ61_MYTGA</name>
<reference evidence="1" key="1">
    <citation type="submission" date="2018-11" db="EMBL/GenBank/DDBJ databases">
        <authorList>
            <person name="Alioto T."/>
            <person name="Alioto T."/>
        </authorList>
    </citation>
    <scope>NUCLEOTIDE SEQUENCE</scope>
</reference>
<sequence length="182" mass="20622">SSVRVLCSVIRFLNQLVTNVWTMNTVDISMTTRQHVDHKPFEKSECKLGFYRPVDHTPEKCIACMEDSYGEKCAYTCKCSPTERCNSMTGSCVSKPVAKEELTTHFDNAAVSFTSSTSTSSRYRVLSDDSVWILYATATALSKNISRHYSATRREQQHVQNIQVRNEIVGDLDDESVYNIIE</sequence>
<dbReference type="EMBL" id="UYJE01010430">
    <property type="protein sequence ID" value="VDI83126.1"/>
    <property type="molecule type" value="Genomic_DNA"/>
</dbReference>